<dbReference type="PANTHER" id="PTHR10088:SF4">
    <property type="entry name" value="GLUCOKINASE REGULATORY PROTEIN"/>
    <property type="match status" value="1"/>
</dbReference>
<dbReference type="Gene3D" id="3.40.50.10490">
    <property type="entry name" value="Glucose-6-phosphate isomerase like protein, domain 1"/>
    <property type="match status" value="1"/>
</dbReference>
<dbReference type="InterPro" id="IPR046348">
    <property type="entry name" value="SIS_dom_sf"/>
</dbReference>
<dbReference type="STRING" id="46731.A0A3M6TAK5"/>
<gene>
    <name evidence="3" type="ORF">pdam_00011818</name>
</gene>
<feature type="domain" description="SIS" evidence="2">
    <location>
        <begin position="298"/>
        <end position="483"/>
    </location>
</feature>
<dbReference type="EMBL" id="RCHS01004016">
    <property type="protein sequence ID" value="RMX38417.1"/>
    <property type="molecule type" value="Genomic_DNA"/>
</dbReference>
<evidence type="ECO:0000259" key="2">
    <source>
        <dbReference type="PROSITE" id="PS51464"/>
    </source>
</evidence>
<organism evidence="3 4">
    <name type="scientific">Pocillopora damicornis</name>
    <name type="common">Cauliflower coral</name>
    <name type="synonym">Millepora damicornis</name>
    <dbReference type="NCBI Taxonomy" id="46731"/>
    <lineage>
        <taxon>Eukaryota</taxon>
        <taxon>Metazoa</taxon>
        <taxon>Cnidaria</taxon>
        <taxon>Anthozoa</taxon>
        <taxon>Hexacorallia</taxon>
        <taxon>Scleractinia</taxon>
        <taxon>Astrocoeniina</taxon>
        <taxon>Pocilloporidae</taxon>
        <taxon>Pocillopora</taxon>
    </lineage>
</organism>
<dbReference type="InterPro" id="IPR005486">
    <property type="entry name" value="Glucokinase_regulatory_CS"/>
</dbReference>
<dbReference type="InterPro" id="IPR054017">
    <property type="entry name" value="GKRP_SIS_2"/>
</dbReference>
<dbReference type="PROSITE" id="PS01272">
    <property type="entry name" value="GCKR"/>
    <property type="match status" value="1"/>
</dbReference>
<dbReference type="GO" id="GO:0042593">
    <property type="term" value="P:glucose homeostasis"/>
    <property type="evidence" value="ECO:0007669"/>
    <property type="project" value="TreeGrafter"/>
</dbReference>
<dbReference type="GO" id="GO:0070095">
    <property type="term" value="F:fructose-6-phosphate binding"/>
    <property type="evidence" value="ECO:0007669"/>
    <property type="project" value="TreeGrafter"/>
</dbReference>
<dbReference type="AlphaFoldDB" id="A0A3M6TAK5"/>
<dbReference type="GO" id="GO:0005654">
    <property type="term" value="C:nucleoplasm"/>
    <property type="evidence" value="ECO:0007669"/>
    <property type="project" value="TreeGrafter"/>
</dbReference>
<dbReference type="Gene3D" id="3.40.50.12620">
    <property type="match status" value="1"/>
</dbReference>
<accession>A0A3M6TAK5</accession>
<dbReference type="PROSITE" id="PS51464">
    <property type="entry name" value="SIS"/>
    <property type="match status" value="2"/>
</dbReference>
<keyword evidence="1" id="KW-0119">Carbohydrate metabolism</keyword>
<dbReference type="GO" id="GO:0004857">
    <property type="term" value="F:enzyme inhibitor activity"/>
    <property type="evidence" value="ECO:0007669"/>
    <property type="project" value="TreeGrafter"/>
</dbReference>
<dbReference type="Pfam" id="PF22198">
    <property type="entry name" value="GKRP_SIS_2"/>
    <property type="match status" value="1"/>
</dbReference>
<dbReference type="InterPro" id="IPR040190">
    <property type="entry name" value="MURQ/GCKR"/>
</dbReference>
<comment type="caution">
    <text evidence="3">The sequence shown here is derived from an EMBL/GenBank/DDBJ whole genome shotgun (WGS) entry which is preliminary data.</text>
</comment>
<dbReference type="SUPFAM" id="SSF53697">
    <property type="entry name" value="SIS domain"/>
    <property type="match status" value="2"/>
</dbReference>
<dbReference type="GO" id="GO:0019899">
    <property type="term" value="F:enzyme binding"/>
    <property type="evidence" value="ECO:0007669"/>
    <property type="project" value="TreeGrafter"/>
</dbReference>
<dbReference type="Gene3D" id="1.10.8.1080">
    <property type="match status" value="1"/>
</dbReference>
<dbReference type="GO" id="GO:1901135">
    <property type="term" value="P:carbohydrate derivative metabolic process"/>
    <property type="evidence" value="ECO:0007669"/>
    <property type="project" value="InterPro"/>
</dbReference>
<dbReference type="OMA" id="WESADYE"/>
<protein>
    <recommendedName>
        <fullName evidence="2">SIS domain-containing protein</fullName>
    </recommendedName>
</protein>
<keyword evidence="4" id="KW-1185">Reference proteome</keyword>
<reference evidence="3 4" key="1">
    <citation type="journal article" date="2018" name="Sci. Rep.">
        <title>Comparative analysis of the Pocillopora damicornis genome highlights role of immune system in coral evolution.</title>
        <authorList>
            <person name="Cunning R."/>
            <person name="Bay R.A."/>
            <person name="Gillette P."/>
            <person name="Baker A.C."/>
            <person name="Traylor-Knowles N."/>
        </authorList>
    </citation>
    <scope>NUCLEOTIDE SEQUENCE [LARGE SCALE GENOMIC DNA]</scope>
    <source>
        <strain evidence="3">RSMAS</strain>
        <tissue evidence="3">Whole animal</tissue>
    </source>
</reference>
<evidence type="ECO:0000313" key="4">
    <source>
        <dbReference type="Proteomes" id="UP000275408"/>
    </source>
</evidence>
<name>A0A3M6TAK5_POCDA</name>
<dbReference type="GO" id="GO:0005829">
    <property type="term" value="C:cytosol"/>
    <property type="evidence" value="ECO:0007669"/>
    <property type="project" value="TreeGrafter"/>
</dbReference>
<dbReference type="Proteomes" id="UP000275408">
    <property type="component" value="Unassembled WGS sequence"/>
</dbReference>
<dbReference type="GO" id="GO:0009750">
    <property type="term" value="P:response to fructose"/>
    <property type="evidence" value="ECO:0007669"/>
    <property type="project" value="TreeGrafter"/>
</dbReference>
<sequence>MSAKKKYPKDATTPITELRNELTIDIDVGTATDIARTLRQCDAQIFSGWKDFPSVLDENTIEAMDKVAEKAKEILRDSSGDKAIVISGCGTSGRLAYFLAHKFSQLAEAQQISACYDYLIAGGDIALFTSQEAPEDDWKRGEEDLIHLSRSKKQVLFIGITCGLSAPYVAGQLDHCMRHHDTFIPVLLGFNPVHQARKNPIEQWDKSFFDVANALEDYDKGVILNPVVGPEAITGSSRMKGGSATKILLESILLKAHASISQPRSVLNRLTEILLMYENMYRRTYLSCSSIACAIELAAESLKSNGHVFYIGWGLKGFMGLLDASECVPTFSANFDDVRGFIEEGYSTLNNREGELMLTESKKLCISLEDFQSNFLPELTVHDTVVFILPDDKVFQEVTQLIHLIKEKGTQLIGIIFQKESELSNLFKSCVHVEGNHSSGCLNEEGSSTPILLTDFLNQCLQEISIKWILNAISTGAHVLKGKVLRGLMIDVKVSNNKLFHRAISIVSTFARVDQKCALHAVLKAIYRRDSINDVLNLQISEHVAKGTVMDQVVPVAVLIATDKFSIASAVEALRTSTVSHILKSLGLVE</sequence>
<dbReference type="OrthoDB" id="311172at2759"/>
<dbReference type="Pfam" id="PF22645">
    <property type="entry name" value="GKRP_SIS_N"/>
    <property type="match status" value="1"/>
</dbReference>
<feature type="domain" description="SIS" evidence="2">
    <location>
        <begin position="71"/>
        <end position="263"/>
    </location>
</feature>
<evidence type="ECO:0000313" key="3">
    <source>
        <dbReference type="EMBL" id="RMX38417.1"/>
    </source>
</evidence>
<dbReference type="Pfam" id="PF20741">
    <property type="entry name" value="GKRP-like_C"/>
    <property type="match status" value="1"/>
</dbReference>
<evidence type="ECO:0000256" key="1">
    <source>
        <dbReference type="ARBA" id="ARBA00023277"/>
    </source>
</evidence>
<proteinExistence type="predicted"/>
<dbReference type="GO" id="GO:0030246">
    <property type="term" value="F:carbohydrate binding"/>
    <property type="evidence" value="ECO:0007669"/>
    <property type="project" value="TreeGrafter"/>
</dbReference>
<dbReference type="PANTHER" id="PTHR10088">
    <property type="entry name" value="GLUCOKINASE REGULATORY PROTEIN"/>
    <property type="match status" value="1"/>
</dbReference>
<dbReference type="InterPro" id="IPR001347">
    <property type="entry name" value="SIS_dom"/>
</dbReference>